<evidence type="ECO:0000313" key="2">
    <source>
        <dbReference type="EMBL" id="GAA2031261.1"/>
    </source>
</evidence>
<keyword evidence="1" id="KW-1133">Transmembrane helix</keyword>
<dbReference type="RefSeq" id="WP_343991065.1">
    <property type="nucleotide sequence ID" value="NZ_BAAANB010000021.1"/>
</dbReference>
<keyword evidence="1" id="KW-0472">Membrane</keyword>
<dbReference type="EMBL" id="BAAANB010000021">
    <property type="protein sequence ID" value="GAA2031261.1"/>
    <property type="molecule type" value="Genomic_DNA"/>
</dbReference>
<evidence type="ECO:0000313" key="3">
    <source>
        <dbReference type="Proteomes" id="UP001501285"/>
    </source>
</evidence>
<comment type="caution">
    <text evidence="2">The sequence shown here is derived from an EMBL/GenBank/DDBJ whole genome shotgun (WGS) entry which is preliminary data.</text>
</comment>
<keyword evidence="3" id="KW-1185">Reference proteome</keyword>
<proteinExistence type="predicted"/>
<keyword evidence="1" id="KW-0812">Transmembrane</keyword>
<evidence type="ECO:0000256" key="1">
    <source>
        <dbReference type="SAM" id="Phobius"/>
    </source>
</evidence>
<feature type="transmembrane region" description="Helical" evidence="1">
    <location>
        <begin position="20"/>
        <end position="36"/>
    </location>
</feature>
<protein>
    <submittedName>
        <fullName evidence="2">Uncharacterized protein</fullName>
    </submittedName>
</protein>
<reference evidence="2 3" key="1">
    <citation type="journal article" date="2019" name="Int. J. Syst. Evol. Microbiol.">
        <title>The Global Catalogue of Microorganisms (GCM) 10K type strain sequencing project: providing services to taxonomists for standard genome sequencing and annotation.</title>
        <authorList>
            <consortium name="The Broad Institute Genomics Platform"/>
            <consortium name="The Broad Institute Genome Sequencing Center for Infectious Disease"/>
            <person name="Wu L."/>
            <person name="Ma J."/>
        </authorList>
    </citation>
    <scope>NUCLEOTIDE SEQUENCE [LARGE SCALE GENOMIC DNA]</scope>
    <source>
        <strain evidence="2 3">JCM 14283</strain>
    </source>
</reference>
<feature type="transmembrane region" description="Helical" evidence="1">
    <location>
        <begin position="74"/>
        <end position="95"/>
    </location>
</feature>
<feature type="transmembrane region" description="Helical" evidence="1">
    <location>
        <begin position="42"/>
        <end position="62"/>
    </location>
</feature>
<feature type="transmembrane region" description="Helical" evidence="1">
    <location>
        <begin position="101"/>
        <end position="123"/>
    </location>
</feature>
<accession>A0ABN2U8M2</accession>
<dbReference type="Proteomes" id="UP001501285">
    <property type="component" value="Unassembled WGS sequence"/>
</dbReference>
<organism evidence="2 3">
    <name type="scientific">Terrabacter terrae</name>
    <dbReference type="NCBI Taxonomy" id="318434"/>
    <lineage>
        <taxon>Bacteria</taxon>
        <taxon>Bacillati</taxon>
        <taxon>Actinomycetota</taxon>
        <taxon>Actinomycetes</taxon>
        <taxon>Micrococcales</taxon>
        <taxon>Intrasporangiaceae</taxon>
        <taxon>Terrabacter</taxon>
    </lineage>
</organism>
<name>A0ABN2U8M2_9MICO</name>
<sequence>MAGTDARLLARHRHTPCSRVAAVLTVALAATVGAGHPSTAALTSWVGVLVCAVVAAGTLGGAKLWRDNCFESRLVVVVLAIGTATCQTLASTVGAPGGHAAHWPATALLVVALSVAIPLLVLGDTRLRARARKDPPPYAL</sequence>
<gene>
    <name evidence="2" type="ORF">GCM10009740_21310</name>
</gene>